<sequence length="346" mass="39227">MLQRCLTLRKALDATMMSELTLRSLVLSEWDWKVVADMVELLTPFSKITERMSKQYEPLMSLTAASYIDLYNHLESFNGKTEFHPNILAAAKLACEKLNEYYPKSDGFVYLAGIVLDPRCKLEWHRSVGFKSLVQVLLQSADPNFLLPESSSALAGQIKPAPPTNYFSTRTNLGIMDNLCIFSARGTPIRAVEPTGGVEEEGQISAHLENNRDWKILCQKKSDNFEEIVAAVSADGDTFSDQRSDEWLAKQMAELQVKRSGSIRQTNPFAGRVSESSPSTTHSYKLNNRGQLANKSFCWALPHRHPRTEADELFYKKHYNEPHSQRNPSRSDQHAEQHLFKNVSKN</sequence>
<accession>A0A8J2JFS0</accession>
<keyword evidence="3" id="KW-1185">Reference proteome</keyword>
<evidence type="ECO:0000313" key="3">
    <source>
        <dbReference type="Proteomes" id="UP000708208"/>
    </source>
</evidence>
<dbReference type="OrthoDB" id="117690at2759"/>
<feature type="compositionally biased region" description="Polar residues" evidence="1">
    <location>
        <begin position="262"/>
        <end position="286"/>
    </location>
</feature>
<evidence type="ECO:0000256" key="1">
    <source>
        <dbReference type="SAM" id="MobiDB-lite"/>
    </source>
</evidence>
<protein>
    <submittedName>
        <fullName evidence="2">Uncharacterized protein</fullName>
    </submittedName>
</protein>
<proteinExistence type="predicted"/>
<feature type="region of interest" description="Disordered" evidence="1">
    <location>
        <begin position="259"/>
        <end position="286"/>
    </location>
</feature>
<feature type="compositionally biased region" description="Basic and acidic residues" evidence="1">
    <location>
        <begin position="321"/>
        <end position="339"/>
    </location>
</feature>
<reference evidence="2" key="1">
    <citation type="submission" date="2021-06" db="EMBL/GenBank/DDBJ databases">
        <authorList>
            <person name="Hodson N. C."/>
            <person name="Mongue J. A."/>
            <person name="Jaron S. K."/>
        </authorList>
    </citation>
    <scope>NUCLEOTIDE SEQUENCE</scope>
</reference>
<dbReference type="Proteomes" id="UP000708208">
    <property type="component" value="Unassembled WGS sequence"/>
</dbReference>
<gene>
    <name evidence="2" type="ORF">AFUS01_LOCUS8194</name>
</gene>
<organism evidence="2 3">
    <name type="scientific">Allacma fusca</name>
    <dbReference type="NCBI Taxonomy" id="39272"/>
    <lineage>
        <taxon>Eukaryota</taxon>
        <taxon>Metazoa</taxon>
        <taxon>Ecdysozoa</taxon>
        <taxon>Arthropoda</taxon>
        <taxon>Hexapoda</taxon>
        <taxon>Collembola</taxon>
        <taxon>Symphypleona</taxon>
        <taxon>Sminthuridae</taxon>
        <taxon>Allacma</taxon>
    </lineage>
</organism>
<dbReference type="EMBL" id="CAJVCH010056233">
    <property type="protein sequence ID" value="CAG7718826.1"/>
    <property type="molecule type" value="Genomic_DNA"/>
</dbReference>
<feature type="region of interest" description="Disordered" evidence="1">
    <location>
        <begin position="321"/>
        <end position="346"/>
    </location>
</feature>
<evidence type="ECO:0000313" key="2">
    <source>
        <dbReference type="EMBL" id="CAG7718826.1"/>
    </source>
</evidence>
<name>A0A8J2JFS0_9HEXA</name>
<comment type="caution">
    <text evidence="2">The sequence shown here is derived from an EMBL/GenBank/DDBJ whole genome shotgun (WGS) entry which is preliminary data.</text>
</comment>
<dbReference type="AlphaFoldDB" id="A0A8J2JFS0"/>